<evidence type="ECO:0000313" key="2">
    <source>
        <dbReference type="EMBL" id="URL59715.1"/>
    </source>
</evidence>
<dbReference type="RefSeq" id="WP_250340227.1">
    <property type="nucleotide sequence ID" value="NZ_CP063231.1"/>
</dbReference>
<sequence length="84" mass="9248">MNQEDILQLIIQHARDVLPSLEGRELSPTDSLRELGANSMDRSEIVMMTLEAIDMDMPLAETIKANNIGELAQLLADRKAGLTA</sequence>
<protein>
    <submittedName>
        <fullName evidence="2">Acyl carrier protein</fullName>
    </submittedName>
</protein>
<dbReference type="Pfam" id="PF00550">
    <property type="entry name" value="PP-binding"/>
    <property type="match status" value="1"/>
</dbReference>
<dbReference type="Proteomes" id="UP001056681">
    <property type="component" value="Chromosome"/>
</dbReference>
<dbReference type="InterPro" id="IPR009081">
    <property type="entry name" value="PP-bd_ACP"/>
</dbReference>
<proteinExistence type="predicted"/>
<feature type="domain" description="Carrier" evidence="1">
    <location>
        <begin position="4"/>
        <end position="79"/>
    </location>
</feature>
<dbReference type="Gene3D" id="1.10.1200.10">
    <property type="entry name" value="ACP-like"/>
    <property type="match status" value="1"/>
</dbReference>
<gene>
    <name evidence="2" type="ORF">IM816_06370</name>
</gene>
<dbReference type="SUPFAM" id="SSF47336">
    <property type="entry name" value="ACP-like"/>
    <property type="match status" value="1"/>
</dbReference>
<dbReference type="EMBL" id="CP063231">
    <property type="protein sequence ID" value="URL59715.1"/>
    <property type="molecule type" value="Genomic_DNA"/>
</dbReference>
<name>A0ABY4T8P6_9GAMM</name>
<accession>A0ABY4T8P6</accession>
<dbReference type="NCBIfam" id="NF005502">
    <property type="entry name" value="PRK07117.1"/>
    <property type="match status" value="1"/>
</dbReference>
<dbReference type="PROSITE" id="PS50075">
    <property type="entry name" value="CARRIER"/>
    <property type="match status" value="1"/>
</dbReference>
<reference evidence="2" key="1">
    <citation type="submission" date="2020-10" db="EMBL/GenBank/DDBJ databases">
        <title>Whole-genome sequence of Luteibacter sp. EIF3.</title>
        <authorList>
            <person name="Friedrich I."/>
            <person name="Hertel R."/>
            <person name="Daniel R."/>
        </authorList>
    </citation>
    <scope>NUCLEOTIDE SEQUENCE</scope>
    <source>
        <strain evidence="2">EIF3</strain>
    </source>
</reference>
<evidence type="ECO:0000313" key="3">
    <source>
        <dbReference type="Proteomes" id="UP001056681"/>
    </source>
</evidence>
<evidence type="ECO:0000259" key="1">
    <source>
        <dbReference type="PROSITE" id="PS50075"/>
    </source>
</evidence>
<keyword evidence="3" id="KW-1185">Reference proteome</keyword>
<dbReference type="InterPro" id="IPR036736">
    <property type="entry name" value="ACP-like_sf"/>
</dbReference>
<organism evidence="2 3">
    <name type="scientific">Luteibacter flocculans</name>
    <dbReference type="NCBI Taxonomy" id="2780091"/>
    <lineage>
        <taxon>Bacteria</taxon>
        <taxon>Pseudomonadati</taxon>
        <taxon>Pseudomonadota</taxon>
        <taxon>Gammaproteobacteria</taxon>
        <taxon>Lysobacterales</taxon>
        <taxon>Rhodanobacteraceae</taxon>
        <taxon>Luteibacter</taxon>
    </lineage>
</organism>